<evidence type="ECO:0000256" key="1">
    <source>
        <dbReference type="SAM" id="Phobius"/>
    </source>
</evidence>
<dbReference type="AlphaFoldDB" id="A0A150P9S7"/>
<gene>
    <name evidence="2" type="ORF">BE04_07835</name>
</gene>
<feature type="transmembrane region" description="Helical" evidence="1">
    <location>
        <begin position="640"/>
        <end position="658"/>
    </location>
</feature>
<dbReference type="EMBL" id="JELX01003382">
    <property type="protein sequence ID" value="KYF52376.1"/>
    <property type="molecule type" value="Genomic_DNA"/>
</dbReference>
<organism evidence="2 3">
    <name type="scientific">Sorangium cellulosum</name>
    <name type="common">Polyangium cellulosum</name>
    <dbReference type="NCBI Taxonomy" id="56"/>
    <lineage>
        <taxon>Bacteria</taxon>
        <taxon>Pseudomonadati</taxon>
        <taxon>Myxococcota</taxon>
        <taxon>Polyangia</taxon>
        <taxon>Polyangiales</taxon>
        <taxon>Polyangiaceae</taxon>
        <taxon>Sorangium</taxon>
    </lineage>
</organism>
<comment type="caution">
    <text evidence="2">The sequence shown here is derived from an EMBL/GenBank/DDBJ whole genome shotgun (WGS) entry which is preliminary data.</text>
</comment>
<keyword evidence="1" id="KW-0472">Membrane</keyword>
<sequence length="696" mass="75186">MSDRRWLTGLFVLALGALTREARGQGALVEAPAAAIEPWTYVEQSKIVVPLLLKTGATLEPNSARTVRVRVGEEPLQSLLPAFKTTFVPPARIEIDVDVRHIPGPTTYTVAVELGGLAGDPRAPTTQIIELTWTLPAARLAPIAPIVVRDTLAWPSAKGTAHLLLRESSGKVKLTGISLSEPEVPVNDGVPADMLLQLPTDSFDLSPGEERLLKIVHTGTFPVGKTTGKIQIRAPQLVEPVVVPYEVHTRIHDWAIVMLFLSAGLVGWLVRKRLIQREELARLRADFEQCRAKAEKIADTYPEAASLRPALAHVEQQLRDGATDAAREALNGLLTRVAEVLKARSNAIASLLEIALPVKQFVDLGWKLPHKVDLSLARAHLAAATQALREEDFATGKKMYDAALSALDEVGMAITGWKREARAALKRIDDGDMLSKAARAEGGQLAASAAEKLKQLPDYNSTERPEWQGYLRHVHNTRWELARLLACAADAFKRDAADAVKALRAWKGKDSEYAMELEQAATLELDVSKGEPVDGLGLLLDTAEKYKKIVEKYVTSSEARALLGSGDYAGAIAAQMSSDKMVDVKPHVSSAGKALEEPAPADSGAWAPEAVGVPAGQVVVFRQSLDPVVAARAELGQVRFVQAFVSAAILSVAAWVLYRGSWVGTVNDVVGIFVAGFFTDFTLEAVLNVVPTLKKT</sequence>
<proteinExistence type="predicted"/>
<feature type="transmembrane region" description="Helical" evidence="1">
    <location>
        <begin position="670"/>
        <end position="690"/>
    </location>
</feature>
<accession>A0A150P9S7</accession>
<protein>
    <submittedName>
        <fullName evidence="2">Uncharacterized protein</fullName>
    </submittedName>
</protein>
<name>A0A150P9S7_SORCE</name>
<keyword evidence="1" id="KW-1133">Transmembrane helix</keyword>
<dbReference type="Proteomes" id="UP000075604">
    <property type="component" value="Unassembled WGS sequence"/>
</dbReference>
<evidence type="ECO:0000313" key="3">
    <source>
        <dbReference type="Proteomes" id="UP000075604"/>
    </source>
</evidence>
<evidence type="ECO:0000313" key="2">
    <source>
        <dbReference type="EMBL" id="KYF52376.1"/>
    </source>
</evidence>
<reference evidence="2 3" key="1">
    <citation type="submission" date="2014-02" db="EMBL/GenBank/DDBJ databases">
        <title>The small core and large imbalanced accessory genome model reveals a collaborative survival strategy of Sorangium cellulosum strains in nature.</title>
        <authorList>
            <person name="Han K."/>
            <person name="Peng R."/>
            <person name="Blom J."/>
            <person name="Li Y.-Z."/>
        </authorList>
    </citation>
    <scope>NUCLEOTIDE SEQUENCE [LARGE SCALE GENOMIC DNA]</scope>
    <source>
        <strain evidence="2 3">So0157-18</strain>
    </source>
</reference>
<keyword evidence="1" id="KW-0812">Transmembrane</keyword>